<reference evidence="5" key="1">
    <citation type="submission" date="2020-06" db="EMBL/GenBank/DDBJ databases">
        <authorList>
            <consortium name="Plant Systems Biology data submission"/>
        </authorList>
    </citation>
    <scope>NUCLEOTIDE SEQUENCE</scope>
    <source>
        <strain evidence="5">D6</strain>
    </source>
</reference>
<sequence>MFGPGTSSVKLLLSCLILDLVASSYDFEAMTKLVTRLNNIQSVAPETMLGFYEPELKSFSVKPEVGREGENDNPQQQQQQTCITSSCYALLTLILSADVYESTNIPIADIFQTMLQSPWRQDDLFQVPLLLYTLLRVDTDRSLLIAEVAADPNKALKIKKSITAVLKAAPDPRLGTRQVHSDYISYQVCKVLALLQETTKISFPGNNKKQKKIDLEVGVGGLPLCMLPDELSSEILRALMDCAEMSCNELCRQLAYRTAGDRNSFDVVRLAYSLLTYVRSTTSLTGTGISGRELEPGRGPSADTKVVQLNDRLVKAALGAFFDEQNSDGLWDKGQPIYSSFRRQGRNMGNAFVFSVNTVGSLLCLLSPEDFRPHLGALERTLSWIENHQMVEVITSYCDPVSGQCYGRPLRGWSSPHSPDSSPQAWPTAQVLKCAAWMRTTIRQLIHNDVIDEFHGIRFSELGIQPKGWDRLLDSDLGILTERGKPRTIKSVLKERVITPFASSMDNPSYGAAYSAVLFGPPGTAKTTICEALAQRMGFDFCVIDTSAFLADGLSNVAARIRYVFRRLMALNQCVILFDEIEEFALDRETPGLSMESRMLTTAMLTAINDLRRAKQSIFFIATNRLRAFDAAITRRGRFDMQLFVGTPNLESRMIQFQKKLEEVPETKKVKTAAVQTYRKFLESEWSNDAMYMNYLEGMQFASACARIVASRRQLTVEELSSIHSQQAAVMTVRRSVRDEFVASMGLTRL</sequence>
<keyword evidence="2" id="KW-0067">ATP-binding</keyword>
<dbReference type="PANTHER" id="PTHR23077">
    <property type="entry name" value="AAA-FAMILY ATPASE"/>
    <property type="match status" value="1"/>
</dbReference>
<dbReference type="InterPro" id="IPR003959">
    <property type="entry name" value="ATPase_AAA_core"/>
</dbReference>
<comment type="caution">
    <text evidence="5">The sequence shown here is derived from an EMBL/GenBank/DDBJ whole genome shotgun (WGS) entry which is preliminary data.</text>
</comment>
<accession>A0A9N8DI65</accession>
<dbReference type="SMART" id="SM00382">
    <property type="entry name" value="AAA"/>
    <property type="match status" value="1"/>
</dbReference>
<dbReference type="OrthoDB" id="10042665at2759"/>
<organism evidence="5 6">
    <name type="scientific">Seminavis robusta</name>
    <dbReference type="NCBI Taxonomy" id="568900"/>
    <lineage>
        <taxon>Eukaryota</taxon>
        <taxon>Sar</taxon>
        <taxon>Stramenopiles</taxon>
        <taxon>Ochrophyta</taxon>
        <taxon>Bacillariophyta</taxon>
        <taxon>Bacillariophyceae</taxon>
        <taxon>Bacillariophycidae</taxon>
        <taxon>Naviculales</taxon>
        <taxon>Naviculaceae</taxon>
        <taxon>Seminavis</taxon>
    </lineage>
</organism>
<dbReference type="InterPro" id="IPR027417">
    <property type="entry name" value="P-loop_NTPase"/>
</dbReference>
<dbReference type="Pfam" id="PF00004">
    <property type="entry name" value="AAA"/>
    <property type="match status" value="1"/>
</dbReference>
<keyword evidence="3" id="KW-0732">Signal</keyword>
<dbReference type="Gene3D" id="3.40.50.300">
    <property type="entry name" value="P-loop containing nucleotide triphosphate hydrolases"/>
    <property type="match status" value="1"/>
</dbReference>
<dbReference type="GO" id="GO:0005524">
    <property type="term" value="F:ATP binding"/>
    <property type="evidence" value="ECO:0007669"/>
    <property type="project" value="UniProtKB-KW"/>
</dbReference>
<dbReference type="PANTHER" id="PTHR23077:SF171">
    <property type="entry name" value="NUCLEAR VALOSIN-CONTAINING PROTEIN-LIKE"/>
    <property type="match status" value="1"/>
</dbReference>
<keyword evidence="5" id="KW-0378">Hydrolase</keyword>
<evidence type="ECO:0000313" key="6">
    <source>
        <dbReference type="Proteomes" id="UP001153069"/>
    </source>
</evidence>
<dbReference type="GO" id="GO:0016887">
    <property type="term" value="F:ATP hydrolysis activity"/>
    <property type="evidence" value="ECO:0007669"/>
    <property type="project" value="InterPro"/>
</dbReference>
<name>A0A9N8DI65_9STRA</name>
<proteinExistence type="predicted"/>
<dbReference type="InterPro" id="IPR050168">
    <property type="entry name" value="AAA_ATPase_domain"/>
</dbReference>
<keyword evidence="5" id="KW-0482">Metalloprotease</keyword>
<protein>
    <submittedName>
        <fullName evidence="5">Metalloprotease FTSH</fullName>
    </submittedName>
</protein>
<dbReference type="InterPro" id="IPR003593">
    <property type="entry name" value="AAA+_ATPase"/>
</dbReference>
<feature type="signal peptide" evidence="3">
    <location>
        <begin position="1"/>
        <end position="23"/>
    </location>
</feature>
<evidence type="ECO:0000256" key="1">
    <source>
        <dbReference type="ARBA" id="ARBA00022741"/>
    </source>
</evidence>
<feature type="chain" id="PRO_5040405129" evidence="3">
    <location>
        <begin position="24"/>
        <end position="750"/>
    </location>
</feature>
<evidence type="ECO:0000256" key="3">
    <source>
        <dbReference type="SAM" id="SignalP"/>
    </source>
</evidence>
<gene>
    <name evidence="5" type="ORF">SEMRO_99_G050980.1</name>
</gene>
<keyword evidence="6" id="KW-1185">Reference proteome</keyword>
<evidence type="ECO:0000313" key="5">
    <source>
        <dbReference type="EMBL" id="CAB9501091.1"/>
    </source>
</evidence>
<feature type="domain" description="AAA+ ATPase" evidence="4">
    <location>
        <begin position="512"/>
        <end position="649"/>
    </location>
</feature>
<dbReference type="SUPFAM" id="SSF52540">
    <property type="entry name" value="P-loop containing nucleoside triphosphate hydrolases"/>
    <property type="match status" value="1"/>
</dbReference>
<evidence type="ECO:0000256" key="2">
    <source>
        <dbReference type="ARBA" id="ARBA00022840"/>
    </source>
</evidence>
<dbReference type="EMBL" id="CAICTM010000098">
    <property type="protein sequence ID" value="CAB9501091.1"/>
    <property type="molecule type" value="Genomic_DNA"/>
</dbReference>
<keyword evidence="5" id="KW-0645">Protease</keyword>
<dbReference type="Proteomes" id="UP001153069">
    <property type="component" value="Unassembled WGS sequence"/>
</dbReference>
<evidence type="ECO:0000259" key="4">
    <source>
        <dbReference type="SMART" id="SM00382"/>
    </source>
</evidence>
<keyword evidence="1" id="KW-0547">Nucleotide-binding</keyword>
<dbReference type="GO" id="GO:0008237">
    <property type="term" value="F:metallopeptidase activity"/>
    <property type="evidence" value="ECO:0007669"/>
    <property type="project" value="UniProtKB-KW"/>
</dbReference>
<dbReference type="CDD" id="cd19481">
    <property type="entry name" value="RecA-like_protease"/>
    <property type="match status" value="1"/>
</dbReference>
<dbReference type="AlphaFoldDB" id="A0A9N8DI65"/>